<dbReference type="EMBL" id="FNXB01000088">
    <property type="protein sequence ID" value="SEI21506.1"/>
    <property type="molecule type" value="Genomic_DNA"/>
</dbReference>
<reference evidence="3" key="1">
    <citation type="submission" date="2016-10" db="EMBL/GenBank/DDBJ databases">
        <authorList>
            <person name="Wibberg D."/>
        </authorList>
    </citation>
    <scope>NUCLEOTIDE SEQUENCE [LARGE SCALE GENOMIC DNA]</scope>
</reference>
<evidence type="ECO:0000313" key="3">
    <source>
        <dbReference type="Proteomes" id="UP000183063"/>
    </source>
</evidence>
<keyword evidence="4" id="KW-1185">Reference proteome</keyword>
<evidence type="ECO:0000313" key="1">
    <source>
        <dbReference type="EMBL" id="SEI21506.1"/>
    </source>
</evidence>
<dbReference type="Proteomes" id="UP000183063">
    <property type="component" value="Unassembled WGS sequence"/>
</dbReference>
<reference evidence="1" key="2">
    <citation type="submission" date="2016-10" db="EMBL/GenBank/DDBJ databases">
        <authorList>
            <person name="de Groot N.N."/>
        </authorList>
    </citation>
    <scope>NUCLEOTIDE SEQUENCE [LARGE SCALE GENOMIC DNA]</scope>
    <source>
        <strain evidence="1">CCBAU85039</strain>
    </source>
</reference>
<proteinExistence type="predicted"/>
<gene>
    <name evidence="1" type="primary">lgrB_1</name>
    <name evidence="1" type="ORF">RTCCBAU85039_6650</name>
    <name evidence="2" type="ORF">SAMN05216228_107810</name>
</gene>
<dbReference type="InterPro" id="IPR023213">
    <property type="entry name" value="CAT-like_dom_sf"/>
</dbReference>
<dbReference type="STRING" id="501024.RTCCBAU85039_6650"/>
<reference evidence="2 4" key="3">
    <citation type="submission" date="2016-10" db="EMBL/GenBank/DDBJ databases">
        <authorList>
            <person name="Varghese N."/>
            <person name="Submissions S."/>
        </authorList>
    </citation>
    <scope>NUCLEOTIDE SEQUENCE [LARGE SCALE GENOMIC DNA]</scope>
    <source>
        <strain evidence="2 4">CGMCC 1.7071</strain>
    </source>
</reference>
<dbReference type="AlphaFoldDB" id="A0A1H8WTR0"/>
<dbReference type="SUPFAM" id="SSF52777">
    <property type="entry name" value="CoA-dependent acyltransferases"/>
    <property type="match status" value="1"/>
</dbReference>
<accession>A0A1H8WTR0</accession>
<evidence type="ECO:0000313" key="2">
    <source>
        <dbReference type="EMBL" id="SEP31032.1"/>
    </source>
</evidence>
<protein>
    <submittedName>
        <fullName evidence="2">HxxPF-repeated domain-containing protein</fullName>
    </submittedName>
    <submittedName>
        <fullName evidence="1">Linear gramicidin synthase subunit B</fullName>
    </submittedName>
</protein>
<dbReference type="Gene3D" id="3.30.559.10">
    <property type="entry name" value="Chloramphenicol acetyltransferase-like domain"/>
    <property type="match status" value="1"/>
</dbReference>
<dbReference type="EMBL" id="FOCV01000078">
    <property type="protein sequence ID" value="SEP31032.1"/>
    <property type="molecule type" value="Genomic_DNA"/>
</dbReference>
<name>A0A1H8WTR0_9HYPH</name>
<sequence>MEVPGLKVEYIGACEHVAQHDLALELIEVGETIRGKLIYSTSLFDRSTVEQFARCLEQALSQMAIDFGQRVWSVPLLEKEGSRLSAESKPREVAFYQDRCNLLEAQPERNPEAGHCEDENLSYREPNVRISAAPRVSKVEASVDDSDATRDTTTMNFIEGTREVAEGELQANSITRYHVTKFYREQIADKACYEMV</sequence>
<dbReference type="Proteomes" id="UP000198939">
    <property type="component" value="Unassembled WGS sequence"/>
</dbReference>
<dbReference type="Gene3D" id="3.30.559.30">
    <property type="entry name" value="Nonribosomal peptide synthetase, condensation domain"/>
    <property type="match status" value="1"/>
</dbReference>
<evidence type="ECO:0000313" key="4">
    <source>
        <dbReference type="Proteomes" id="UP000198939"/>
    </source>
</evidence>
<organism evidence="1 3">
    <name type="scientific">Rhizobium tibeticum</name>
    <dbReference type="NCBI Taxonomy" id="501024"/>
    <lineage>
        <taxon>Bacteria</taxon>
        <taxon>Pseudomonadati</taxon>
        <taxon>Pseudomonadota</taxon>
        <taxon>Alphaproteobacteria</taxon>
        <taxon>Hyphomicrobiales</taxon>
        <taxon>Rhizobiaceae</taxon>
        <taxon>Rhizobium/Agrobacterium group</taxon>
        <taxon>Rhizobium</taxon>
    </lineage>
</organism>